<evidence type="ECO:0000256" key="1">
    <source>
        <dbReference type="ARBA" id="ARBA00001946"/>
    </source>
</evidence>
<comment type="cofactor">
    <cofactor evidence="1 4">
        <name>Mg(2+)</name>
        <dbReference type="ChEBI" id="CHEBI:18420"/>
    </cofactor>
</comment>
<organism evidence="5 6">
    <name type="scientific">Clonostachys chloroleuca</name>
    <dbReference type="NCBI Taxonomy" id="1926264"/>
    <lineage>
        <taxon>Eukaryota</taxon>
        <taxon>Fungi</taxon>
        <taxon>Dikarya</taxon>
        <taxon>Ascomycota</taxon>
        <taxon>Pezizomycotina</taxon>
        <taxon>Sordariomycetes</taxon>
        <taxon>Hypocreomycetidae</taxon>
        <taxon>Hypocreales</taxon>
        <taxon>Bionectriaceae</taxon>
        <taxon>Clonostachys</taxon>
    </lineage>
</organism>
<protein>
    <recommendedName>
        <fullName evidence="4">Terpene synthase</fullName>
        <ecNumber evidence="4">4.2.3.-</ecNumber>
    </recommendedName>
</protein>
<keyword evidence="4" id="KW-0456">Lyase</keyword>
<evidence type="ECO:0000256" key="2">
    <source>
        <dbReference type="ARBA" id="ARBA00006333"/>
    </source>
</evidence>
<sequence length="375" mass="42567">MASSVHHDIAPLLRDQLVRVPDLERLFMKWEPCVNPSKDQVKQVVEDILAKYTVSERVNVKLTRNMLDDYVANCYPFAGRDTLTELTYFVCWMFLVDDEIDLVTRHNECHENSRCHENSLLTLWDDVLDLVRSNLSAGEEADIEGCGELRPMEAFSAFGKSLQRGYTKEQCSRYMTQLLATAEGYLAEQRFRDKSELPDYEAYCKYRSGRCCMGQVVSLIEFANGSQMPAEIMDSPEMEKLLANTVILLWINNDIVSLRKELRDGFFENLVVISSGSACDLQAGLNHAVGRLEEAIQEIDSAASALMASATENIGHLPKDLKRVIIDHLKLFISNCKSMCRGIVSWSMKSPRYELSELARNDDNSVNFRVVIYSA</sequence>
<evidence type="ECO:0000256" key="3">
    <source>
        <dbReference type="ARBA" id="ARBA00022842"/>
    </source>
</evidence>
<comment type="similarity">
    <text evidence="2 4">Belongs to the terpene synthase family.</text>
</comment>
<evidence type="ECO:0000256" key="4">
    <source>
        <dbReference type="RuleBase" id="RU366034"/>
    </source>
</evidence>
<dbReference type="Gene3D" id="1.10.600.10">
    <property type="entry name" value="Farnesyl Diphosphate Synthase"/>
    <property type="match status" value="1"/>
</dbReference>
<dbReference type="SUPFAM" id="SSF48576">
    <property type="entry name" value="Terpenoid synthases"/>
    <property type="match status" value="1"/>
</dbReference>
<accession>A0AA35LUD0</accession>
<keyword evidence="4" id="KW-0479">Metal-binding</keyword>
<evidence type="ECO:0000313" key="5">
    <source>
        <dbReference type="EMBL" id="CAI6079269.1"/>
    </source>
</evidence>
<reference evidence="5" key="1">
    <citation type="submission" date="2023-01" db="EMBL/GenBank/DDBJ databases">
        <authorList>
            <person name="Piombo E."/>
        </authorList>
    </citation>
    <scope>NUCLEOTIDE SEQUENCE</scope>
</reference>
<dbReference type="SFLD" id="SFLDG01020">
    <property type="entry name" value="Terpene_Cyclase_Like_2"/>
    <property type="match status" value="1"/>
</dbReference>
<comment type="caution">
    <text evidence="5">The sequence shown here is derived from an EMBL/GenBank/DDBJ whole genome shotgun (WGS) entry which is preliminary data.</text>
</comment>
<dbReference type="SFLD" id="SFLDS00005">
    <property type="entry name" value="Isoprenoid_Synthase_Type_I"/>
    <property type="match status" value="1"/>
</dbReference>
<dbReference type="PANTHER" id="PTHR35201">
    <property type="entry name" value="TERPENE SYNTHASE"/>
    <property type="match status" value="1"/>
</dbReference>
<gene>
    <name evidence="5" type="ORF">CCHLO57077_00017930</name>
</gene>
<dbReference type="InterPro" id="IPR008949">
    <property type="entry name" value="Isoprenoid_synthase_dom_sf"/>
</dbReference>
<dbReference type="EMBL" id="CABFNP030000696">
    <property type="protein sequence ID" value="CAI6079269.1"/>
    <property type="molecule type" value="Genomic_DNA"/>
</dbReference>
<dbReference type="EC" id="4.2.3.-" evidence="4"/>
<dbReference type="GO" id="GO:0008299">
    <property type="term" value="P:isoprenoid biosynthetic process"/>
    <property type="evidence" value="ECO:0007669"/>
    <property type="project" value="UniProtKB-ARBA"/>
</dbReference>
<proteinExistence type="inferred from homology"/>
<name>A0AA35LUD0_9HYPO</name>
<dbReference type="PANTHER" id="PTHR35201:SF4">
    <property type="entry name" value="BETA-PINACENE SYNTHASE-RELATED"/>
    <property type="match status" value="1"/>
</dbReference>
<dbReference type="GO" id="GO:0046872">
    <property type="term" value="F:metal ion binding"/>
    <property type="evidence" value="ECO:0007669"/>
    <property type="project" value="UniProtKB-KW"/>
</dbReference>
<dbReference type="GO" id="GO:0010333">
    <property type="term" value="F:terpene synthase activity"/>
    <property type="evidence" value="ECO:0007669"/>
    <property type="project" value="InterPro"/>
</dbReference>
<dbReference type="AlphaFoldDB" id="A0AA35LUD0"/>
<dbReference type="Pfam" id="PF19086">
    <property type="entry name" value="Terpene_syn_C_2"/>
    <property type="match status" value="1"/>
</dbReference>
<dbReference type="InterPro" id="IPR034686">
    <property type="entry name" value="Terpene_cyclase-like_2"/>
</dbReference>
<dbReference type="Proteomes" id="UP001160390">
    <property type="component" value="Unassembled WGS sequence"/>
</dbReference>
<keyword evidence="3 4" id="KW-0460">Magnesium</keyword>
<evidence type="ECO:0000313" key="6">
    <source>
        <dbReference type="Proteomes" id="UP001160390"/>
    </source>
</evidence>
<keyword evidence="6" id="KW-1185">Reference proteome</keyword>